<dbReference type="Gene3D" id="3.40.980.10">
    <property type="entry name" value="MoaB/Mog-like domain"/>
    <property type="match status" value="1"/>
</dbReference>
<dbReference type="PANTHER" id="PTHR13939">
    <property type="entry name" value="NICOTINAMIDE-NUCLEOTIDE AMIDOHYDROLASE PNCC"/>
    <property type="match status" value="1"/>
</dbReference>
<evidence type="ECO:0000313" key="3">
    <source>
        <dbReference type="Proteomes" id="UP000469430"/>
    </source>
</evidence>
<proteinExistence type="predicted"/>
<dbReference type="PANTHER" id="PTHR13939:SF0">
    <property type="entry name" value="NMN AMIDOHYDROLASE-LIKE PROTEIN YFAY"/>
    <property type="match status" value="1"/>
</dbReference>
<organism evidence="2 3">
    <name type="scientific">Croceibacterium xixiisoli</name>
    <dbReference type="NCBI Taxonomy" id="1476466"/>
    <lineage>
        <taxon>Bacteria</taxon>
        <taxon>Pseudomonadati</taxon>
        <taxon>Pseudomonadota</taxon>
        <taxon>Alphaproteobacteria</taxon>
        <taxon>Sphingomonadales</taxon>
        <taxon>Erythrobacteraceae</taxon>
        <taxon>Croceibacterium</taxon>
    </lineage>
</organism>
<dbReference type="RefSeq" id="WP_161392049.1">
    <property type="nucleotide sequence ID" value="NZ_JBHSCP010000002.1"/>
</dbReference>
<dbReference type="Proteomes" id="UP000469430">
    <property type="component" value="Unassembled WGS sequence"/>
</dbReference>
<keyword evidence="3" id="KW-1185">Reference proteome</keyword>
<reference evidence="2 3" key="1">
    <citation type="submission" date="2019-12" db="EMBL/GenBank/DDBJ databases">
        <title>Genomic-based taxomic classification of the family Erythrobacteraceae.</title>
        <authorList>
            <person name="Xu L."/>
        </authorList>
    </citation>
    <scope>NUCLEOTIDE SEQUENCE [LARGE SCALE GENOMIC DNA]</scope>
    <source>
        <strain evidence="2 3">S36</strain>
    </source>
</reference>
<dbReference type="Pfam" id="PF24102">
    <property type="entry name" value="FLAD1_M"/>
    <property type="match status" value="1"/>
</dbReference>
<dbReference type="OrthoDB" id="9801454at2"/>
<sequence>MTQTDRIWTAALLVIGDEILSGRTEDRNIAQVAKWLQVQGIRLTEVRVVPDKMDRIGEAINALRTAYDYVFTTGGIGPTHDDISVDAVAAALGVPVVIHPEARAILEDYYTTRGGLNDARLRMARVPEGADLIVNRLSGAPGIRIGNILMMAGVPSIAAQMLDSLTGKLEGGAILLSETVGGWIKESEVADLLRMVEQGHSHCQIGSYPFFRDGRTGANFVIRSTDADELASCVDTLCEGLGELGFDFTPGGI</sequence>
<evidence type="ECO:0000259" key="1">
    <source>
        <dbReference type="SMART" id="SM00852"/>
    </source>
</evidence>
<comment type="caution">
    <text evidence="2">The sequence shown here is derived from an EMBL/GenBank/DDBJ whole genome shotgun (WGS) entry which is preliminary data.</text>
</comment>
<feature type="domain" description="MoaB/Mog" evidence="1">
    <location>
        <begin position="11"/>
        <end position="173"/>
    </location>
</feature>
<dbReference type="Pfam" id="PF00994">
    <property type="entry name" value="MoCF_biosynth"/>
    <property type="match status" value="1"/>
</dbReference>
<dbReference type="AlphaFoldDB" id="A0A6I4U0F5"/>
<dbReference type="InterPro" id="IPR001453">
    <property type="entry name" value="MoaB/Mog_dom"/>
</dbReference>
<dbReference type="SUPFAM" id="SSF53218">
    <property type="entry name" value="Molybdenum cofactor biosynthesis proteins"/>
    <property type="match status" value="1"/>
</dbReference>
<dbReference type="CDD" id="cd00885">
    <property type="entry name" value="cinA"/>
    <property type="match status" value="1"/>
</dbReference>
<dbReference type="InterPro" id="IPR050101">
    <property type="entry name" value="CinA"/>
</dbReference>
<accession>A0A6I4U0F5</accession>
<dbReference type="SMART" id="SM00852">
    <property type="entry name" value="MoCF_biosynth"/>
    <property type="match status" value="1"/>
</dbReference>
<protein>
    <submittedName>
        <fullName evidence="2">Competence/damage-inducible protein A</fullName>
    </submittedName>
</protein>
<gene>
    <name evidence="2" type="ORF">GRI97_15210</name>
</gene>
<evidence type="ECO:0000313" key="2">
    <source>
        <dbReference type="EMBL" id="MXP00339.1"/>
    </source>
</evidence>
<dbReference type="EMBL" id="WTYJ01000003">
    <property type="protein sequence ID" value="MXP00339.1"/>
    <property type="molecule type" value="Genomic_DNA"/>
</dbReference>
<name>A0A6I4U0F5_9SPHN</name>
<dbReference type="InterPro" id="IPR056596">
    <property type="entry name" value="FLAD1_M"/>
</dbReference>
<dbReference type="InterPro" id="IPR036425">
    <property type="entry name" value="MoaB/Mog-like_dom_sf"/>
</dbReference>